<evidence type="ECO:0000313" key="1">
    <source>
        <dbReference type="EMBL" id="KAF8569720.1"/>
    </source>
</evidence>
<organism evidence="1 2">
    <name type="scientific">Paragonimus westermani</name>
    <dbReference type="NCBI Taxonomy" id="34504"/>
    <lineage>
        <taxon>Eukaryota</taxon>
        <taxon>Metazoa</taxon>
        <taxon>Spiralia</taxon>
        <taxon>Lophotrochozoa</taxon>
        <taxon>Platyhelminthes</taxon>
        <taxon>Trematoda</taxon>
        <taxon>Digenea</taxon>
        <taxon>Plagiorchiida</taxon>
        <taxon>Troglotremata</taxon>
        <taxon>Troglotrematidae</taxon>
        <taxon>Paragonimus</taxon>
    </lineage>
</organism>
<sequence length="68" mass="7803">MATPTDHKNQSFWGVDNVKWSGRFCSYSSRTQLVFVCFIGGKRSLSNVPATEENVLEFSNPWKQFDIL</sequence>
<comment type="caution">
    <text evidence="1">The sequence shown here is derived from an EMBL/GenBank/DDBJ whole genome shotgun (WGS) entry which is preliminary data.</text>
</comment>
<dbReference type="EMBL" id="JTDF01001655">
    <property type="protein sequence ID" value="KAF8569720.1"/>
    <property type="molecule type" value="Genomic_DNA"/>
</dbReference>
<dbReference type="AlphaFoldDB" id="A0A8T0DQ12"/>
<accession>A0A8T0DQ12</accession>
<protein>
    <submittedName>
        <fullName evidence="1">Uncharacterized protein</fullName>
    </submittedName>
</protein>
<keyword evidence="2" id="KW-1185">Reference proteome</keyword>
<proteinExistence type="predicted"/>
<name>A0A8T0DQ12_9TREM</name>
<dbReference type="Proteomes" id="UP000699462">
    <property type="component" value="Unassembled WGS sequence"/>
</dbReference>
<gene>
    <name evidence="1" type="ORF">P879_01818</name>
</gene>
<evidence type="ECO:0000313" key="2">
    <source>
        <dbReference type="Proteomes" id="UP000699462"/>
    </source>
</evidence>
<reference evidence="1 2" key="1">
    <citation type="submission" date="2019-07" db="EMBL/GenBank/DDBJ databases">
        <title>Annotation for the trematode Paragonimus westermani.</title>
        <authorList>
            <person name="Choi Y.-J."/>
        </authorList>
    </citation>
    <scope>NUCLEOTIDE SEQUENCE [LARGE SCALE GENOMIC DNA]</scope>
    <source>
        <strain evidence="1">180907_Pwestermani</strain>
    </source>
</reference>